<dbReference type="SUPFAM" id="SSF51045">
    <property type="entry name" value="WW domain"/>
    <property type="match status" value="1"/>
</dbReference>
<name>A0A445DQQ3_ARAHY</name>
<evidence type="ECO:0008006" key="5">
    <source>
        <dbReference type="Google" id="ProtNLM"/>
    </source>
</evidence>
<feature type="domain" description="SAC" evidence="2">
    <location>
        <begin position="148"/>
        <end position="524"/>
    </location>
</feature>
<dbReference type="Gene3D" id="2.20.70.10">
    <property type="match status" value="1"/>
</dbReference>
<dbReference type="STRING" id="3818.A0A445DQQ3"/>
<protein>
    <recommendedName>
        <fullName evidence="5">Phosphoinositide phosphatase SAC9</fullName>
    </recommendedName>
</protein>
<dbReference type="Pfam" id="PF00397">
    <property type="entry name" value="WW"/>
    <property type="match status" value="1"/>
</dbReference>
<keyword evidence="4" id="KW-1185">Reference proteome</keyword>
<dbReference type="Proteomes" id="UP000289738">
    <property type="component" value="Chromosome A03"/>
</dbReference>
<dbReference type="Pfam" id="PF24765">
    <property type="entry name" value="SAC9_C"/>
    <property type="match status" value="1"/>
</dbReference>
<evidence type="ECO:0000313" key="3">
    <source>
        <dbReference type="EMBL" id="RYR65502.1"/>
    </source>
</evidence>
<comment type="caution">
    <text evidence="3">The sequence shown here is derived from an EMBL/GenBank/DDBJ whole genome shotgun (WGS) entry which is preliminary data.</text>
</comment>
<organism evidence="3 4">
    <name type="scientific">Arachis hypogaea</name>
    <name type="common">Peanut</name>
    <dbReference type="NCBI Taxonomy" id="3818"/>
    <lineage>
        <taxon>Eukaryota</taxon>
        <taxon>Viridiplantae</taxon>
        <taxon>Streptophyta</taxon>
        <taxon>Embryophyta</taxon>
        <taxon>Tracheophyta</taxon>
        <taxon>Spermatophyta</taxon>
        <taxon>Magnoliopsida</taxon>
        <taxon>eudicotyledons</taxon>
        <taxon>Gunneridae</taxon>
        <taxon>Pentapetalae</taxon>
        <taxon>rosids</taxon>
        <taxon>fabids</taxon>
        <taxon>Fabales</taxon>
        <taxon>Fabaceae</taxon>
        <taxon>Papilionoideae</taxon>
        <taxon>50 kb inversion clade</taxon>
        <taxon>dalbergioids sensu lato</taxon>
        <taxon>Dalbergieae</taxon>
        <taxon>Pterocarpus clade</taxon>
        <taxon>Arachis</taxon>
    </lineage>
</organism>
<dbReference type="InterPro" id="IPR002013">
    <property type="entry name" value="SAC_dom"/>
</dbReference>
<evidence type="ECO:0000313" key="4">
    <source>
        <dbReference type="Proteomes" id="UP000289738"/>
    </source>
</evidence>
<gene>
    <name evidence="3" type="ORF">Ahy_A03g011431</name>
</gene>
<evidence type="ECO:0000259" key="2">
    <source>
        <dbReference type="PROSITE" id="PS50275"/>
    </source>
</evidence>
<dbReference type="PROSITE" id="PS50020">
    <property type="entry name" value="WW_DOMAIN_2"/>
    <property type="match status" value="1"/>
</dbReference>
<dbReference type="InterPro" id="IPR057557">
    <property type="entry name" value="SAC9_C8D"/>
</dbReference>
<proteinExistence type="predicted"/>
<dbReference type="Pfam" id="PF02383">
    <property type="entry name" value="Syja_N"/>
    <property type="match status" value="1"/>
</dbReference>
<evidence type="ECO:0000259" key="1">
    <source>
        <dbReference type="PROSITE" id="PS50020"/>
    </source>
</evidence>
<accession>A0A445DQQ3</accession>
<dbReference type="EMBL" id="SDMP01000003">
    <property type="protein sequence ID" value="RYR65502.1"/>
    <property type="molecule type" value="Genomic_DNA"/>
</dbReference>
<sequence>MESSGAGGTPRDTSVIVLTLDSDEVYIIASLSTRTDTQVIYVDPTTGSLRYTAKLGFDLFRSQTEALEFVTNGLRSIFKSKTYARAILGYAALGNYALLLLATRVTASVSYLPGGGCIYTVTESQWIKISLQNAQLQGKGEVKNIQELTELDIDGKHYFCETRDITRPFPSHFRVGEPDQEFVWNGWFSQPFANIGLPRHCVTLLQGFAECRSFGSSGQLEGIVALIARRSRLHPGTRYLARGINSCYSTGNEVECEQLVWVPKRAGQSVPFNTYVWRRGTIPMWWGAELKITAAEAEIYVSDIDPYKGSVQYYQRLSKRYDTRNLNISAGENPSRKAMVPIVCINLLRYGEGKSESILVQHFEESLNFIRSTGKLPYTRVHLIHYDWHQSIKLKGEQQTIEGLWKILKPPTILIGISEGDYLPSRQRINDCRGEVIYNDDFDGAFCLRTRQNGVIRFNCADSLDRTNAASFFGSLQVFMEQCRRLAISLDSDIAFGYQSTNNHYGGYTAPLPPGWEKRSDAVTGKTYYIDHNTRTTTWMHPCPDKPWKRFDMTFEEFKRSTILSPVSQLADLFLLAGDIHATLYTGSKAMHSQILSIFNEDTGGKFKQFSAAQNVKITLQRRYKNAVVDSSRQKQLEMFLGMRLFKHLPSISLQPLQVSSRPSGFCLKPVANLFPIAGGEVSLLSFKGKNLVWICPQPADVVEIFIYLGEPCHVCQLLLTISHGADDSTYPSTVDVRTGRNLDGLKLVLEGASIPRCASGTNLLIPLPGAISSEDMAITGASSRLHAQDASPLSLLYDFEELEGEWDFLTRVVALTFYPNISGRNPLTLGEIEILGVSLPWKSVFTNEGLGGRLIEHVKKYQEELNPFSSGSELNQFNSSSTENVSPPVQGGNSTDLLIDLLSGEDPLPHPLAQPVTEHVHYESDPLEFLDQAVEYHGAKSDCQISSKDTTHSDSSTAQYLKCLKSLAGPSLARNVWNKLVGIRHEMFGINWLAFLGEVIFSLDLSAHKWIACFGCKIFNLYILLDLSCLVFQQKKLVFMEAMKLEIERLKLNLSAAERDRALLSVGMDPATINPNTLLDEVYIGRLSKVASTLTLLGEASLEDKRISAIGLGTVDDNAIDFWNIIRNGEICSGGKCEVRAEIKKAVYSSDGPSEPVFLCSQCERKVCRVCCAGRGALLLSGYNSRDPMSYNGASSYGGQVDLPVNRLLARDGIICKRCCQDIVLDALILDYVRVLISLRRSDRVEKAAYNALKQIIGSSWDCLLEKNKASDNLSADKSMQLIPNGYESVAEFPLASFLHPVETASNSAPFLSLLAPFNFGSRLSYWKAPSSATSVEFGIVLGNMSDVRGVMLIVSSCGYSMADAPLVQIWASDKIHKEERSFMGKWDVQSMIKSSSELCGPETSRTEHKVPRHLKFPFKNSVRCRIIWISLRLQRPGSSSINIGNDFNMLSLDENPFAQETRRASFGGSTESEPCLHAKRILVIGSPSRKEVDLKPQQSPDQLNLKGWLERAPQLNRFKVPLEAERLMDNDLVLEQYLSAASPLLAGFRLDGFSAIKPRVTHSPASDVQSESFSSLLDDRYIAPAVLYIQVSVLQDYQSMVTIGEYRLPEAKVGTPMYFDFPRTIQTRRISFKLLGDVAAYTDDPSEQDDSGNRVSPLAAGLSLSNRVKLYYYADPYELGKWASLSAV</sequence>
<dbReference type="InterPro" id="IPR057554">
    <property type="entry name" value="SAC9_C"/>
</dbReference>
<feature type="domain" description="WW" evidence="1">
    <location>
        <begin position="510"/>
        <end position="544"/>
    </location>
</feature>
<reference evidence="3 4" key="1">
    <citation type="submission" date="2019-01" db="EMBL/GenBank/DDBJ databases">
        <title>Sequencing of cultivated peanut Arachis hypogaea provides insights into genome evolution and oil improvement.</title>
        <authorList>
            <person name="Chen X."/>
        </authorList>
    </citation>
    <scope>NUCLEOTIDE SEQUENCE [LARGE SCALE GENOMIC DNA]</scope>
    <source>
        <strain evidence="4">cv. Fuhuasheng</strain>
        <tissue evidence="3">Leaves</tissue>
    </source>
</reference>
<dbReference type="SMART" id="SM00456">
    <property type="entry name" value="WW"/>
    <property type="match status" value="1"/>
</dbReference>
<dbReference type="GO" id="GO:0016791">
    <property type="term" value="F:phosphatase activity"/>
    <property type="evidence" value="ECO:0007669"/>
    <property type="project" value="InterPro"/>
</dbReference>
<dbReference type="InterPro" id="IPR057553">
    <property type="entry name" value="SAC9_GBDL_2nd"/>
</dbReference>
<dbReference type="Pfam" id="PF24791">
    <property type="entry name" value="SAC9_C8D"/>
    <property type="match status" value="1"/>
</dbReference>
<dbReference type="InterPro" id="IPR001202">
    <property type="entry name" value="WW_dom"/>
</dbReference>
<dbReference type="CDD" id="cd00201">
    <property type="entry name" value="WW"/>
    <property type="match status" value="1"/>
</dbReference>
<dbReference type="InterPro" id="IPR036020">
    <property type="entry name" value="WW_dom_sf"/>
</dbReference>
<dbReference type="PROSITE" id="PS01159">
    <property type="entry name" value="WW_DOMAIN_1"/>
    <property type="match status" value="1"/>
</dbReference>
<dbReference type="InterPro" id="IPR057555">
    <property type="entry name" value="SAC9_GBDL_1st"/>
</dbReference>
<dbReference type="PANTHER" id="PTHR46817">
    <property type="entry name" value="PHOSPHOINOSITIDE PHOSPHATASE SAC9-RELATED"/>
    <property type="match status" value="1"/>
</dbReference>
<dbReference type="Pfam" id="PF24790">
    <property type="entry name" value="SAC9_GBDL_1st"/>
    <property type="match status" value="1"/>
</dbReference>
<dbReference type="Pfam" id="PF24789">
    <property type="entry name" value="SAC9_GBDL_2nd"/>
    <property type="match status" value="1"/>
</dbReference>
<dbReference type="PROSITE" id="PS50275">
    <property type="entry name" value="SAC"/>
    <property type="match status" value="1"/>
</dbReference>
<dbReference type="PANTHER" id="PTHR46817:SF1">
    <property type="entry name" value="SAC DOMAIN-CONTAINING PROTEIN"/>
    <property type="match status" value="1"/>
</dbReference>